<keyword evidence="5" id="KW-1185">Reference proteome</keyword>
<dbReference type="Proteomes" id="UP000629596">
    <property type="component" value="Unassembled WGS sequence"/>
</dbReference>
<dbReference type="GO" id="GO:0010181">
    <property type="term" value="F:FMN binding"/>
    <property type="evidence" value="ECO:0007669"/>
    <property type="project" value="InterPro"/>
</dbReference>
<dbReference type="NCBIfam" id="NF005389">
    <property type="entry name" value="PRK06934.1"/>
    <property type="match status" value="1"/>
</dbReference>
<dbReference type="SUPFAM" id="SSF52218">
    <property type="entry name" value="Flavoproteins"/>
    <property type="match status" value="1"/>
</dbReference>
<dbReference type="InterPro" id="IPR008254">
    <property type="entry name" value="Flavodoxin/NO_synth"/>
</dbReference>
<dbReference type="Pfam" id="PF12682">
    <property type="entry name" value="Flavodoxin_4"/>
    <property type="match status" value="1"/>
</dbReference>
<organism evidence="3 4">
    <name type="scientific">Parabacteroides acidifaciens</name>
    <dbReference type="NCBI Taxonomy" id="2290935"/>
    <lineage>
        <taxon>Bacteria</taxon>
        <taxon>Pseudomonadati</taxon>
        <taxon>Bacteroidota</taxon>
        <taxon>Bacteroidia</taxon>
        <taxon>Bacteroidales</taxon>
        <taxon>Tannerellaceae</taxon>
        <taxon>Parabacteroides</taxon>
    </lineage>
</organism>
<dbReference type="InterPro" id="IPR029039">
    <property type="entry name" value="Flavoprotein-like_sf"/>
</dbReference>
<reference evidence="3 4" key="1">
    <citation type="submission" date="2018-07" db="EMBL/GenBank/DDBJ databases">
        <title>Parabacteroides acidifaciens nov. sp., isolated from human feces.</title>
        <authorList>
            <person name="Wang Y.J."/>
        </authorList>
    </citation>
    <scope>NUCLEOTIDE SEQUENCE [LARGE SCALE GENOMIC DNA]</scope>
    <source>
        <strain evidence="3 4">426-9</strain>
    </source>
</reference>
<dbReference type="Gene3D" id="3.40.50.360">
    <property type="match status" value="1"/>
</dbReference>
<dbReference type="Proteomes" id="UP000256321">
    <property type="component" value="Unassembled WGS sequence"/>
</dbReference>
<reference evidence="2 5" key="2">
    <citation type="submission" date="2020-08" db="EMBL/GenBank/DDBJ databases">
        <title>Genome public.</title>
        <authorList>
            <person name="Liu C."/>
            <person name="Sun Q."/>
        </authorList>
    </citation>
    <scope>NUCLEOTIDE SEQUENCE [LARGE SCALE GENOMIC DNA]</scope>
    <source>
        <strain evidence="2 5">426_9</strain>
    </source>
</reference>
<dbReference type="EMBL" id="QREV01000008">
    <property type="protein sequence ID" value="RDU50138.1"/>
    <property type="molecule type" value="Genomic_DNA"/>
</dbReference>
<dbReference type="PANTHER" id="PTHR39201:SF1">
    <property type="entry name" value="FLAVODOXIN-LIKE DOMAIN-CONTAINING PROTEIN"/>
    <property type="match status" value="1"/>
</dbReference>
<name>A0A3D8HGS8_9BACT</name>
<dbReference type="PANTHER" id="PTHR39201">
    <property type="entry name" value="EXPORTED PROTEIN-RELATED"/>
    <property type="match status" value="1"/>
</dbReference>
<protein>
    <submittedName>
        <fullName evidence="3">Flavodoxin</fullName>
    </submittedName>
</protein>
<evidence type="ECO:0000313" key="4">
    <source>
        <dbReference type="Proteomes" id="UP000256321"/>
    </source>
</evidence>
<feature type="domain" description="Flavodoxin-like" evidence="1">
    <location>
        <begin position="81"/>
        <end position="222"/>
    </location>
</feature>
<dbReference type="AlphaFoldDB" id="A0A3D8HGS8"/>
<gene>
    <name evidence="3" type="ORF">DWU89_05085</name>
    <name evidence="2" type="ORF">H8784_04985</name>
</gene>
<accession>A0A3D8HGS8</accession>
<evidence type="ECO:0000313" key="2">
    <source>
        <dbReference type="EMBL" id="MBC8601074.1"/>
    </source>
</evidence>
<sequence>MTKIYQKVGIVAVALLGSTLLWVHAETRNQEMPMESAIVENTTTVQAGGKVLVTYFTWPEPDGTDAKTGASRVISNGRLYGNTEYIAHIISEATGGDLFAIKTERTYPAPHKALIDAAKKEAEAKQHPKLTTHIKNLEDYDIIFVGYPNWWYDMPMAIYSFFDEYDFSGKTIIPFVTHGGSRFSQSVETIATMEKNAKVIKGPSISAGSVPKAKEDVVKWLKEQDL</sequence>
<evidence type="ECO:0000259" key="1">
    <source>
        <dbReference type="Pfam" id="PF12682"/>
    </source>
</evidence>
<evidence type="ECO:0000313" key="5">
    <source>
        <dbReference type="Proteomes" id="UP000629596"/>
    </source>
</evidence>
<evidence type="ECO:0000313" key="3">
    <source>
        <dbReference type="EMBL" id="RDU50138.1"/>
    </source>
</evidence>
<dbReference type="RefSeq" id="WP_115498595.1">
    <property type="nucleotide sequence ID" value="NZ_JACRTI010000008.1"/>
</dbReference>
<comment type="caution">
    <text evidence="3">The sequence shown here is derived from an EMBL/GenBank/DDBJ whole genome shotgun (WGS) entry which is preliminary data.</text>
</comment>
<proteinExistence type="predicted"/>
<dbReference type="EMBL" id="JACRTI010000008">
    <property type="protein sequence ID" value="MBC8601074.1"/>
    <property type="molecule type" value="Genomic_DNA"/>
</dbReference>